<dbReference type="OrthoDB" id="5348353at2"/>
<dbReference type="AlphaFoldDB" id="T0ATT5"/>
<dbReference type="Gene3D" id="2.10.70.10">
    <property type="entry name" value="Complement Module, domain 1"/>
    <property type="match status" value="1"/>
</dbReference>
<dbReference type="STRING" id="1348657.M622_07270"/>
<dbReference type="Pfam" id="PF10636">
    <property type="entry name" value="hemP"/>
    <property type="match status" value="1"/>
</dbReference>
<dbReference type="EMBL" id="ATJV01000103">
    <property type="protein sequence ID" value="EPZ14048.1"/>
    <property type="molecule type" value="Genomic_DNA"/>
</dbReference>
<gene>
    <name evidence="2" type="ORF">M622_07270</name>
</gene>
<accession>T0ATT5</accession>
<proteinExistence type="predicted"/>
<sequence length="77" mass="8446">MYPRQDPYRTQADHDEALDEPLIEPRPKASSGSDTLTASQTLSTALLLAGRSAVTIEHQGVHYVLRATRSGKLILTK</sequence>
<organism evidence="2 3">
    <name type="scientific">Thauera terpenica 58Eu</name>
    <dbReference type="NCBI Taxonomy" id="1348657"/>
    <lineage>
        <taxon>Bacteria</taxon>
        <taxon>Pseudomonadati</taxon>
        <taxon>Pseudomonadota</taxon>
        <taxon>Betaproteobacteria</taxon>
        <taxon>Rhodocyclales</taxon>
        <taxon>Zoogloeaceae</taxon>
        <taxon>Thauera</taxon>
    </lineage>
</organism>
<dbReference type="Proteomes" id="UP000015455">
    <property type="component" value="Unassembled WGS sequence"/>
</dbReference>
<name>T0ATT5_9RHOO</name>
<evidence type="ECO:0000256" key="1">
    <source>
        <dbReference type="SAM" id="MobiDB-lite"/>
    </source>
</evidence>
<evidence type="ECO:0008006" key="4">
    <source>
        <dbReference type="Google" id="ProtNLM"/>
    </source>
</evidence>
<dbReference type="eggNOG" id="COG4256">
    <property type="taxonomic scope" value="Bacteria"/>
</dbReference>
<feature type="region of interest" description="Disordered" evidence="1">
    <location>
        <begin position="1"/>
        <end position="36"/>
    </location>
</feature>
<dbReference type="InterPro" id="IPR019600">
    <property type="entry name" value="Hemin_uptake_protein_HemP"/>
</dbReference>
<evidence type="ECO:0000313" key="2">
    <source>
        <dbReference type="EMBL" id="EPZ14048.1"/>
    </source>
</evidence>
<keyword evidence="3" id="KW-1185">Reference proteome</keyword>
<dbReference type="PATRIC" id="fig|1348657.5.peg.3471"/>
<dbReference type="RefSeq" id="WP_021250850.1">
    <property type="nucleotide sequence ID" value="NZ_ATJV01000103.1"/>
</dbReference>
<comment type="caution">
    <text evidence="2">The sequence shown here is derived from an EMBL/GenBank/DDBJ whole genome shotgun (WGS) entry which is preliminary data.</text>
</comment>
<protein>
    <recommendedName>
        <fullName evidence="4">Hemin uptake protein HemP</fullName>
    </recommendedName>
</protein>
<reference evidence="2 3" key="1">
    <citation type="submission" date="2013-06" db="EMBL/GenBank/DDBJ databases">
        <title>Draft genome sequence of Thauera terpenica.</title>
        <authorList>
            <person name="Liu B."/>
            <person name="Frostegard A.H."/>
            <person name="Shapleigh J.P."/>
        </authorList>
    </citation>
    <scope>NUCLEOTIDE SEQUENCE [LARGE SCALE GENOMIC DNA]</scope>
    <source>
        <strain evidence="2 3">58Eu</strain>
    </source>
</reference>
<evidence type="ECO:0000313" key="3">
    <source>
        <dbReference type="Proteomes" id="UP000015455"/>
    </source>
</evidence>